<sequence length="307" mass="36058">MNSVTGATLENRQVRPSWLLKLILFSIVVWNNREWLETLTIIREVPVTQFLLCLTQKNRKGSLFFLRPEESIYKAYTNFTKPQSLISQWWLLVVLKMAFVKISLLCFCIGLTSAYARIVYQQPQHHQAQHHQPEYHQPQLLQQRKQVHLQHQQAEENNQVQYVETPAHEPIYEHVQEEEAHQEPRGYVLEEEVKPSHSHHVDYYAPPKYSFKYGVSDYHTGDIKSQHETRDGDVVKGQYSVVEPDGSVRTVEYTADEHNGFNAVVHKTAPTKQIEQHEHEPQYEAAQEEHPVVHVEEHQQEPQPHYH</sequence>
<protein>
    <submittedName>
        <fullName evidence="5">Uncharacterized protein</fullName>
    </submittedName>
</protein>
<keyword evidence="4" id="KW-1133">Transmembrane helix</keyword>
<evidence type="ECO:0000256" key="4">
    <source>
        <dbReference type="SAM" id="Phobius"/>
    </source>
</evidence>
<dbReference type="GO" id="GO:0031012">
    <property type="term" value="C:extracellular matrix"/>
    <property type="evidence" value="ECO:0007669"/>
    <property type="project" value="TreeGrafter"/>
</dbReference>
<keyword evidence="4" id="KW-0812">Transmembrane</keyword>
<dbReference type="PANTHER" id="PTHR12236">
    <property type="entry name" value="STRUCTURAL CONTITUENT OF CUTICLE"/>
    <property type="match status" value="1"/>
</dbReference>
<accession>A0A9P0B8A5</accession>
<feature type="region of interest" description="Disordered" evidence="3">
    <location>
        <begin position="272"/>
        <end position="307"/>
    </location>
</feature>
<dbReference type="InterPro" id="IPR031311">
    <property type="entry name" value="CHIT_BIND_RR_consensus"/>
</dbReference>
<evidence type="ECO:0000313" key="5">
    <source>
        <dbReference type="EMBL" id="CAH0557214.1"/>
    </source>
</evidence>
<evidence type="ECO:0000256" key="1">
    <source>
        <dbReference type="ARBA" id="ARBA00022460"/>
    </source>
</evidence>
<organism evidence="5 6">
    <name type="scientific">Brassicogethes aeneus</name>
    <name type="common">Rape pollen beetle</name>
    <name type="synonym">Meligethes aeneus</name>
    <dbReference type="NCBI Taxonomy" id="1431903"/>
    <lineage>
        <taxon>Eukaryota</taxon>
        <taxon>Metazoa</taxon>
        <taxon>Ecdysozoa</taxon>
        <taxon>Arthropoda</taxon>
        <taxon>Hexapoda</taxon>
        <taxon>Insecta</taxon>
        <taxon>Pterygota</taxon>
        <taxon>Neoptera</taxon>
        <taxon>Endopterygota</taxon>
        <taxon>Coleoptera</taxon>
        <taxon>Polyphaga</taxon>
        <taxon>Cucujiformia</taxon>
        <taxon>Nitidulidae</taxon>
        <taxon>Meligethinae</taxon>
        <taxon>Brassicogethes</taxon>
    </lineage>
</organism>
<dbReference type="OrthoDB" id="6595597at2759"/>
<name>A0A9P0B8A5_BRAAE</name>
<reference evidence="5" key="1">
    <citation type="submission" date="2021-12" db="EMBL/GenBank/DDBJ databases">
        <authorList>
            <person name="King R."/>
        </authorList>
    </citation>
    <scope>NUCLEOTIDE SEQUENCE</scope>
</reference>
<dbReference type="PANTHER" id="PTHR12236:SF14">
    <property type="entry name" value="CUTICULAR PROTEIN 66CB"/>
    <property type="match status" value="1"/>
</dbReference>
<keyword evidence="1 2" id="KW-0193">Cuticle</keyword>
<feature type="transmembrane region" description="Helical" evidence="4">
    <location>
        <begin position="89"/>
        <end position="116"/>
    </location>
</feature>
<gene>
    <name evidence="5" type="ORF">MELIAE_LOCUS7982</name>
</gene>
<proteinExistence type="predicted"/>
<dbReference type="PROSITE" id="PS51155">
    <property type="entry name" value="CHIT_BIND_RR_2"/>
    <property type="match status" value="1"/>
</dbReference>
<keyword evidence="4" id="KW-0472">Membrane</keyword>
<dbReference type="EMBL" id="OV121136">
    <property type="protein sequence ID" value="CAH0557214.1"/>
    <property type="molecule type" value="Genomic_DNA"/>
</dbReference>
<dbReference type="Proteomes" id="UP001154078">
    <property type="component" value="Chromosome 5"/>
</dbReference>
<feature type="compositionally biased region" description="Basic and acidic residues" evidence="3">
    <location>
        <begin position="274"/>
        <end position="300"/>
    </location>
</feature>
<evidence type="ECO:0000313" key="6">
    <source>
        <dbReference type="Proteomes" id="UP001154078"/>
    </source>
</evidence>
<dbReference type="PRINTS" id="PR00947">
    <property type="entry name" value="CUTICLE"/>
</dbReference>
<keyword evidence="6" id="KW-1185">Reference proteome</keyword>
<evidence type="ECO:0000256" key="2">
    <source>
        <dbReference type="PROSITE-ProRule" id="PRU00497"/>
    </source>
</evidence>
<dbReference type="InterPro" id="IPR051217">
    <property type="entry name" value="Insect_Cuticle_Struc_Prot"/>
</dbReference>
<dbReference type="GO" id="GO:0005615">
    <property type="term" value="C:extracellular space"/>
    <property type="evidence" value="ECO:0007669"/>
    <property type="project" value="TreeGrafter"/>
</dbReference>
<evidence type="ECO:0000256" key="3">
    <source>
        <dbReference type="SAM" id="MobiDB-lite"/>
    </source>
</evidence>
<dbReference type="PROSITE" id="PS00233">
    <property type="entry name" value="CHIT_BIND_RR_1"/>
    <property type="match status" value="1"/>
</dbReference>
<dbReference type="Pfam" id="PF00379">
    <property type="entry name" value="Chitin_bind_4"/>
    <property type="match status" value="1"/>
</dbReference>
<dbReference type="AlphaFoldDB" id="A0A9P0B8A5"/>
<dbReference type="GO" id="GO:0042302">
    <property type="term" value="F:structural constituent of cuticle"/>
    <property type="evidence" value="ECO:0007669"/>
    <property type="project" value="UniProtKB-UniRule"/>
</dbReference>
<dbReference type="InterPro" id="IPR000618">
    <property type="entry name" value="Insect_cuticle"/>
</dbReference>